<dbReference type="GO" id="GO:0004497">
    <property type="term" value="F:monooxygenase activity"/>
    <property type="evidence" value="ECO:0007669"/>
    <property type="project" value="UniProtKB-KW"/>
</dbReference>
<dbReference type="InterPro" id="IPR017972">
    <property type="entry name" value="Cyt_P450_CS"/>
</dbReference>
<evidence type="ECO:0000256" key="3">
    <source>
        <dbReference type="ARBA" id="ARBA00007520"/>
    </source>
</evidence>
<dbReference type="GO" id="GO:0022857">
    <property type="term" value="F:transmembrane transporter activity"/>
    <property type="evidence" value="ECO:0007669"/>
    <property type="project" value="InterPro"/>
</dbReference>
<dbReference type="SUPFAM" id="SSF103473">
    <property type="entry name" value="MFS general substrate transporter"/>
    <property type="match status" value="2"/>
</dbReference>
<evidence type="ECO:0000256" key="9">
    <source>
        <dbReference type="ARBA" id="ARBA00023004"/>
    </source>
</evidence>
<dbReference type="FunFam" id="1.20.1250.20:FF:000196">
    <property type="entry name" value="MFS toxin efflux pump (AflT)"/>
    <property type="match status" value="1"/>
</dbReference>
<dbReference type="InterPro" id="IPR011701">
    <property type="entry name" value="MFS"/>
</dbReference>
<evidence type="ECO:0000256" key="7">
    <source>
        <dbReference type="ARBA" id="ARBA00022989"/>
    </source>
</evidence>
<keyword evidence="10 13" id="KW-0472">Membrane</keyword>
<evidence type="ECO:0000313" key="14">
    <source>
        <dbReference type="EMBL" id="KAF7502394.1"/>
    </source>
</evidence>
<dbReference type="EMBL" id="JAACFV010000258">
    <property type="protein sequence ID" value="KAF7502394.1"/>
    <property type="molecule type" value="Genomic_DNA"/>
</dbReference>
<protein>
    <recommendedName>
        <fullName evidence="16">Major facilitator superfamily (MFS) profile domain-containing protein</fullName>
    </recommendedName>
</protein>
<keyword evidence="6 11" id="KW-0479">Metal-binding</keyword>
<feature type="transmembrane region" description="Helical" evidence="13">
    <location>
        <begin position="249"/>
        <end position="269"/>
    </location>
</feature>
<comment type="subcellular location">
    <subcellularLocation>
        <location evidence="2">Membrane</location>
        <topology evidence="2">Multi-pass membrane protein</topology>
    </subcellularLocation>
</comment>
<feature type="transmembrane region" description="Helical" evidence="13">
    <location>
        <begin position="422"/>
        <end position="442"/>
    </location>
</feature>
<feature type="transmembrane region" description="Helical" evidence="13">
    <location>
        <begin position="392"/>
        <end position="416"/>
    </location>
</feature>
<dbReference type="InterPro" id="IPR036259">
    <property type="entry name" value="MFS_trans_sf"/>
</dbReference>
<dbReference type="PANTHER" id="PTHR23501:SF102">
    <property type="entry name" value="DRUG TRANSPORTER, PUTATIVE (AFU_ORTHOLOGUE AFUA_3G08530)-RELATED"/>
    <property type="match status" value="1"/>
</dbReference>
<feature type="binding site" description="axial binding residue" evidence="11">
    <location>
        <position position="166"/>
    </location>
    <ligand>
        <name>heme</name>
        <dbReference type="ChEBI" id="CHEBI:30413"/>
    </ligand>
    <ligandPart>
        <name>Fe</name>
        <dbReference type="ChEBI" id="CHEBI:18248"/>
    </ligandPart>
</feature>
<dbReference type="InterPro" id="IPR036396">
    <property type="entry name" value="Cyt_P450_sf"/>
</dbReference>
<evidence type="ECO:0000256" key="2">
    <source>
        <dbReference type="ARBA" id="ARBA00004141"/>
    </source>
</evidence>
<evidence type="ECO:0000256" key="1">
    <source>
        <dbReference type="ARBA" id="ARBA00001971"/>
    </source>
</evidence>
<keyword evidence="7 13" id="KW-1133">Transmembrane helix</keyword>
<sequence length="609" mass="66515">MIRDQILAVLLAARDTRATTLCWAIYELSGDPEMIRHLRTEILSTLGLRRTPSYATLKEMRYLQAVISETLRLYPAVPFNMRVALHDTTLPNGGGQDGSLSVPVKKGTLVAYSPLYMQRRRELYPPACQDGIPLPDAELFEPDRWMRGWIPKSWTYIPFNGGPRICIGQQFALAEVGYTLVKLFQRYSRVERRMKEEDCGLLKANIVLTPAKGVNVAFFGGEEYAVYALAGAIGPLIGGAFAQKVSWRWCFYINLPLDGLAFLILLVFLNARNPETPLLTVLKSIDAFGVVTVIGGTVMLLLGLQFGGITFAWSSAAVICLITFGCITLGVFVLVEWQVGRHTNKRPVIPLRVFRHRSSIAILAVCFLHGMIIIAPFYYLPLYFQSVRGANPILSGVYILPTVLSSSFVSMFVGGFTKRTGLAVQPIWLGMALSTLGLGLFIDLDAGSGWAKIIIYQLLAGAGFGPNYFSPIVALQRLVEPQDIAVAVSTLGFVRQLGSSISIVIGGAIFQSQMQGHVVGLVAMLGKEVASMFGGGDASANVPLINSLPEEERRFVREVFADSISPMWYLYVALSALGLVASLFIDKDTLIQDHGAVAASAGAEKKSED</sequence>
<evidence type="ECO:0000256" key="13">
    <source>
        <dbReference type="SAM" id="Phobius"/>
    </source>
</evidence>
<dbReference type="PRINTS" id="PR00385">
    <property type="entry name" value="P450"/>
</dbReference>
<dbReference type="Gene3D" id="1.20.1250.20">
    <property type="entry name" value="MFS general substrate transporter like domains"/>
    <property type="match status" value="2"/>
</dbReference>
<dbReference type="PRINTS" id="PR00465">
    <property type="entry name" value="EP450IV"/>
</dbReference>
<dbReference type="Pfam" id="PF07690">
    <property type="entry name" value="MFS_1"/>
    <property type="match status" value="1"/>
</dbReference>
<dbReference type="InterPro" id="IPR002403">
    <property type="entry name" value="Cyt_P450_E_grp-IV"/>
</dbReference>
<dbReference type="GO" id="GO:0005886">
    <property type="term" value="C:plasma membrane"/>
    <property type="evidence" value="ECO:0007669"/>
    <property type="project" value="TreeGrafter"/>
</dbReference>
<dbReference type="GO" id="GO:0005506">
    <property type="term" value="F:iron ion binding"/>
    <property type="evidence" value="ECO:0007669"/>
    <property type="project" value="InterPro"/>
</dbReference>
<feature type="transmembrane region" description="Helical" evidence="13">
    <location>
        <begin position="449"/>
        <end position="469"/>
    </location>
</feature>
<dbReference type="Proteomes" id="UP000606974">
    <property type="component" value="Unassembled WGS sequence"/>
</dbReference>
<comment type="caution">
    <text evidence="14">The sequence shown here is derived from an EMBL/GenBank/DDBJ whole genome shotgun (WGS) entry which is preliminary data.</text>
</comment>
<feature type="transmembrane region" description="Helical" evidence="13">
    <location>
        <begin position="568"/>
        <end position="585"/>
    </location>
</feature>
<comment type="cofactor">
    <cofactor evidence="1 11">
        <name>heme</name>
        <dbReference type="ChEBI" id="CHEBI:30413"/>
    </cofactor>
</comment>
<dbReference type="Pfam" id="PF00067">
    <property type="entry name" value="p450"/>
    <property type="match status" value="1"/>
</dbReference>
<feature type="transmembrane region" description="Helical" evidence="13">
    <location>
        <begin position="359"/>
        <end position="380"/>
    </location>
</feature>
<dbReference type="GO" id="GO:0016705">
    <property type="term" value="F:oxidoreductase activity, acting on paired donors, with incorporation or reduction of molecular oxygen"/>
    <property type="evidence" value="ECO:0007669"/>
    <property type="project" value="InterPro"/>
</dbReference>
<evidence type="ECO:0000256" key="8">
    <source>
        <dbReference type="ARBA" id="ARBA00023002"/>
    </source>
</evidence>
<accession>A0A8H7A6R6</accession>
<dbReference type="GO" id="GO:0020037">
    <property type="term" value="F:heme binding"/>
    <property type="evidence" value="ECO:0007669"/>
    <property type="project" value="InterPro"/>
</dbReference>
<feature type="transmembrane region" description="Helical" evidence="13">
    <location>
        <begin position="316"/>
        <end position="339"/>
    </location>
</feature>
<comment type="similarity">
    <text evidence="4 12">Belongs to the cytochrome P450 family.</text>
</comment>
<dbReference type="OrthoDB" id="3934656at2759"/>
<dbReference type="SUPFAM" id="SSF48264">
    <property type="entry name" value="Cytochrome P450"/>
    <property type="match status" value="1"/>
</dbReference>
<evidence type="ECO:0000256" key="4">
    <source>
        <dbReference type="ARBA" id="ARBA00010617"/>
    </source>
</evidence>
<feature type="transmembrane region" description="Helical" evidence="13">
    <location>
        <begin position="281"/>
        <end position="304"/>
    </location>
</feature>
<gene>
    <name evidence="14" type="ORF">GJ744_005860</name>
</gene>
<dbReference type="Gene3D" id="1.10.630.10">
    <property type="entry name" value="Cytochrome P450"/>
    <property type="match status" value="1"/>
</dbReference>
<organism evidence="14 15">
    <name type="scientific">Endocarpon pusillum</name>
    <dbReference type="NCBI Taxonomy" id="364733"/>
    <lineage>
        <taxon>Eukaryota</taxon>
        <taxon>Fungi</taxon>
        <taxon>Dikarya</taxon>
        <taxon>Ascomycota</taxon>
        <taxon>Pezizomycotina</taxon>
        <taxon>Eurotiomycetes</taxon>
        <taxon>Chaetothyriomycetidae</taxon>
        <taxon>Verrucariales</taxon>
        <taxon>Verrucariaceae</taxon>
        <taxon>Endocarpon</taxon>
    </lineage>
</organism>
<evidence type="ECO:0000256" key="5">
    <source>
        <dbReference type="ARBA" id="ARBA00022692"/>
    </source>
</evidence>
<name>A0A8H7A6R6_9EURO</name>
<dbReference type="PANTHER" id="PTHR23501">
    <property type="entry name" value="MAJOR FACILITATOR SUPERFAMILY"/>
    <property type="match status" value="1"/>
</dbReference>
<evidence type="ECO:0000256" key="10">
    <source>
        <dbReference type="ARBA" id="ARBA00023136"/>
    </source>
</evidence>
<reference evidence="14" key="1">
    <citation type="submission" date="2020-02" db="EMBL/GenBank/DDBJ databases">
        <authorList>
            <person name="Palmer J.M."/>
        </authorList>
    </citation>
    <scope>NUCLEOTIDE SEQUENCE</scope>
    <source>
        <strain evidence="14">EPUS1.4</strain>
        <tissue evidence="14">Thallus</tissue>
    </source>
</reference>
<dbReference type="PROSITE" id="PS00086">
    <property type="entry name" value="CYTOCHROME_P450"/>
    <property type="match status" value="1"/>
</dbReference>
<evidence type="ECO:0008006" key="16">
    <source>
        <dbReference type="Google" id="ProtNLM"/>
    </source>
</evidence>
<comment type="similarity">
    <text evidence="3">Belongs to the major facilitator superfamily. TCR/Tet family.</text>
</comment>
<keyword evidence="11 12" id="KW-0349">Heme</keyword>
<keyword evidence="12" id="KW-0503">Monooxygenase</keyword>
<proteinExistence type="inferred from homology"/>
<keyword evidence="15" id="KW-1185">Reference proteome</keyword>
<dbReference type="InterPro" id="IPR001128">
    <property type="entry name" value="Cyt_P450"/>
</dbReference>
<keyword evidence="8 12" id="KW-0560">Oxidoreductase</keyword>
<evidence type="ECO:0000256" key="6">
    <source>
        <dbReference type="ARBA" id="ARBA00022723"/>
    </source>
</evidence>
<keyword evidence="5 13" id="KW-0812">Transmembrane</keyword>
<keyword evidence="9 11" id="KW-0408">Iron</keyword>
<evidence type="ECO:0000256" key="12">
    <source>
        <dbReference type="RuleBase" id="RU000461"/>
    </source>
</evidence>
<dbReference type="AlphaFoldDB" id="A0A8H7A6R6"/>
<evidence type="ECO:0000313" key="15">
    <source>
        <dbReference type="Proteomes" id="UP000606974"/>
    </source>
</evidence>
<evidence type="ECO:0000256" key="11">
    <source>
        <dbReference type="PIRSR" id="PIRSR602403-1"/>
    </source>
</evidence>